<evidence type="ECO:0000256" key="12">
    <source>
        <dbReference type="ARBA" id="ARBA00025337"/>
    </source>
</evidence>
<evidence type="ECO:0000259" key="15">
    <source>
        <dbReference type="SMART" id="SM00382"/>
    </source>
</evidence>
<accession>A0A1G6T346</accession>
<dbReference type="SUPFAM" id="SSF52540">
    <property type="entry name" value="P-loop containing nucleoside triphosphate hydrolases"/>
    <property type="match status" value="1"/>
</dbReference>
<keyword evidence="8" id="KW-0653">Protein transport</keyword>
<dbReference type="PANTHER" id="PTHR43134">
    <property type="entry name" value="SIGNAL RECOGNITION PARTICLE RECEPTOR SUBUNIT ALPHA"/>
    <property type="match status" value="1"/>
</dbReference>
<evidence type="ECO:0000256" key="3">
    <source>
        <dbReference type="ARBA" id="ARBA00014919"/>
    </source>
</evidence>
<keyword evidence="9" id="KW-0342">GTP-binding</keyword>
<feature type="compositionally biased region" description="Gly residues" evidence="14">
    <location>
        <begin position="62"/>
        <end position="76"/>
    </location>
</feature>
<keyword evidence="5" id="KW-1003">Cell membrane</keyword>
<dbReference type="STRING" id="416944.SAMN05421548_11697"/>
<dbReference type="InterPro" id="IPR003593">
    <property type="entry name" value="AAA+_ATPase"/>
</dbReference>
<evidence type="ECO:0000256" key="8">
    <source>
        <dbReference type="ARBA" id="ARBA00022927"/>
    </source>
</evidence>
<evidence type="ECO:0000256" key="5">
    <source>
        <dbReference type="ARBA" id="ARBA00022475"/>
    </source>
</evidence>
<keyword evidence="17" id="KW-0969">Cilium</keyword>
<keyword evidence="6" id="KW-0547">Nucleotide-binding</keyword>
<dbReference type="GO" id="GO:0006614">
    <property type="term" value="P:SRP-dependent cotranslational protein targeting to membrane"/>
    <property type="evidence" value="ECO:0007669"/>
    <property type="project" value="UniProtKB-UniRule"/>
</dbReference>
<evidence type="ECO:0000313" key="17">
    <source>
        <dbReference type="EMBL" id="SDD23284.1"/>
    </source>
</evidence>
<name>A0A1G6T346_9BURK</name>
<dbReference type="NCBIfam" id="TIGR03499">
    <property type="entry name" value="FlhF"/>
    <property type="match status" value="1"/>
</dbReference>
<dbReference type="GO" id="GO:0005525">
    <property type="term" value="F:GTP binding"/>
    <property type="evidence" value="ECO:0007669"/>
    <property type="project" value="UniProtKB-UniRule"/>
</dbReference>
<comment type="subcellular location">
    <subcellularLocation>
        <location evidence="1">Cell membrane</location>
        <topology evidence="1">Peripheral membrane protein</topology>
        <orientation evidence="1">Cytoplasmic side</orientation>
    </subcellularLocation>
</comment>
<dbReference type="SMART" id="SM00382">
    <property type="entry name" value="AAA"/>
    <property type="match status" value="1"/>
</dbReference>
<feature type="compositionally biased region" description="Low complexity" evidence="14">
    <location>
        <begin position="335"/>
        <end position="351"/>
    </location>
</feature>
<keyword evidence="18" id="KW-1185">Reference proteome</keyword>
<dbReference type="InterPro" id="IPR027417">
    <property type="entry name" value="P-loop_NTPase"/>
</dbReference>
<dbReference type="RefSeq" id="WP_091999201.1">
    <property type="nucleotide sequence ID" value="NZ_FMYQ01000016.1"/>
</dbReference>
<feature type="region of interest" description="Disordered" evidence="14">
    <location>
        <begin position="61"/>
        <end position="103"/>
    </location>
</feature>
<protein>
    <recommendedName>
        <fullName evidence="3 13">Flagellar biosynthesis protein FlhF</fullName>
    </recommendedName>
</protein>
<dbReference type="EMBL" id="FMYQ01000016">
    <property type="protein sequence ID" value="SDD23284.1"/>
    <property type="molecule type" value="Genomic_DNA"/>
</dbReference>
<dbReference type="Gene3D" id="3.40.50.300">
    <property type="entry name" value="P-loop containing nucleotide triphosphate hydrolases"/>
    <property type="match status" value="1"/>
</dbReference>
<comment type="similarity">
    <text evidence="2">Belongs to the GTP-binding SRP family.</text>
</comment>
<evidence type="ECO:0000256" key="14">
    <source>
        <dbReference type="SAM" id="MobiDB-lite"/>
    </source>
</evidence>
<feature type="domain" description="AAA+ ATPase" evidence="15">
    <location>
        <begin position="457"/>
        <end position="627"/>
    </location>
</feature>
<dbReference type="GO" id="GO:0005886">
    <property type="term" value="C:plasma membrane"/>
    <property type="evidence" value="ECO:0007669"/>
    <property type="project" value="UniProtKB-SubCell"/>
</dbReference>
<evidence type="ECO:0000256" key="4">
    <source>
        <dbReference type="ARBA" id="ARBA00022448"/>
    </source>
</evidence>
<gene>
    <name evidence="17" type="ORF">SAMN05421548_11697</name>
</gene>
<sequence>MNIRKFIGGTSRDALRLVREALGADAVVLSNRTLDDGSVEIVALADRDLAAIAPADGAAAQGLGGSGGQGAQGGQPGPFAQPSAAMTQMPRTPRAAAASAGAGANPYASGMPDVFSSVFGASPEVGAEDDASDDADTDGGHAAVSLGQDASPAPASSAASRATASQQAAQSAMPPALQSAMQAARPPAPQVAPNARAPLQGVAEPYAAAAFAPPYAPAANGAGAPAAAREAAARLEQAAAQQPGDAPRTMAESNPWLIDHARRIVSQQNGVREPGMTPAAAAARGLGNVADPVLPHDVEATTPDWALEAAHIAARRAAQRLGHSPDAAGPPPAPGGRNPQGAAPGGAPNAAHTVSEAIRARIEQVVNETVMNELASMRGMMEEQFAGLLWGERQRRSPLQGALTKQLFAAGFSAQLVKMMIDRLPEVETEEAGMEWIQSVLESNLPVLEDEEALMERGGVFALMGPTGVGKTTTTAKLAARCVMRFGASKIALLTTDSYRIGGHEQLRIFGKILGVSVHAVRDGADLQLALAELKNKHIVMIDTIGMSQRDRAVADQIAMLCGAGRPVQRLLLLSATNHGDTLNEVVQAYQSGPENAPLTGCILTKLDEATNLGSALDTVLRYKLPVHYVSTGQKVPENLYVATRRFLIRSAFCIPRDRSPFVPHEDDIPALLSALSVRSGSQAPEVRFG</sequence>
<keyword evidence="7" id="KW-1005">Bacterial flagellum biogenesis</keyword>
<dbReference type="GO" id="GO:0015031">
    <property type="term" value="P:protein transport"/>
    <property type="evidence" value="ECO:0007669"/>
    <property type="project" value="UniProtKB-KW"/>
</dbReference>
<keyword evidence="17" id="KW-0966">Cell projection</keyword>
<reference evidence="18" key="1">
    <citation type="submission" date="2016-09" db="EMBL/GenBank/DDBJ databases">
        <authorList>
            <person name="Varghese N."/>
            <person name="Submissions S."/>
        </authorList>
    </citation>
    <scope>NUCLEOTIDE SEQUENCE [LARGE SCALE GENOMIC DNA]</scope>
    <source>
        <strain evidence="18">TNe-862</strain>
    </source>
</reference>
<keyword evidence="10" id="KW-0472">Membrane</keyword>
<dbReference type="InterPro" id="IPR000897">
    <property type="entry name" value="SRP54_GTPase_dom"/>
</dbReference>
<organism evidence="17 18">
    <name type="scientific">Paraburkholderia lycopersici</name>
    <dbReference type="NCBI Taxonomy" id="416944"/>
    <lineage>
        <taxon>Bacteria</taxon>
        <taxon>Pseudomonadati</taxon>
        <taxon>Pseudomonadota</taxon>
        <taxon>Betaproteobacteria</taxon>
        <taxon>Burkholderiales</taxon>
        <taxon>Burkholderiaceae</taxon>
        <taxon>Paraburkholderia</taxon>
    </lineage>
</organism>
<feature type="region of interest" description="Disordered" evidence="14">
    <location>
        <begin position="119"/>
        <end position="194"/>
    </location>
</feature>
<evidence type="ECO:0000256" key="6">
    <source>
        <dbReference type="ARBA" id="ARBA00022741"/>
    </source>
</evidence>
<feature type="compositionally biased region" description="Acidic residues" evidence="14">
    <location>
        <begin position="126"/>
        <end position="137"/>
    </location>
</feature>
<dbReference type="Proteomes" id="UP000198908">
    <property type="component" value="Unassembled WGS sequence"/>
</dbReference>
<dbReference type="PANTHER" id="PTHR43134:SF3">
    <property type="entry name" value="FLAGELLAR BIOSYNTHESIS PROTEIN FLHF"/>
    <property type="match status" value="1"/>
</dbReference>
<evidence type="ECO:0000256" key="10">
    <source>
        <dbReference type="ARBA" id="ARBA00023136"/>
    </source>
</evidence>
<proteinExistence type="inferred from homology"/>
<dbReference type="InterPro" id="IPR020006">
    <property type="entry name" value="FlhF"/>
</dbReference>
<comment type="function">
    <text evidence="12">Necessary for flagellar biosynthesis. May be involved in translocation of the flagellum.</text>
</comment>
<dbReference type="Pfam" id="PF00448">
    <property type="entry name" value="SRP54"/>
    <property type="match status" value="1"/>
</dbReference>
<dbReference type="FunFam" id="3.40.50.300:FF:000695">
    <property type="entry name" value="Flagellar biosynthesis regulator FlhF"/>
    <property type="match status" value="1"/>
</dbReference>
<evidence type="ECO:0000256" key="9">
    <source>
        <dbReference type="ARBA" id="ARBA00023134"/>
    </source>
</evidence>
<evidence type="ECO:0000256" key="13">
    <source>
        <dbReference type="NCBIfam" id="TIGR03499"/>
    </source>
</evidence>
<keyword evidence="4" id="KW-0813">Transport</keyword>
<feature type="region of interest" description="Disordered" evidence="14">
    <location>
        <begin position="316"/>
        <end position="351"/>
    </location>
</feature>
<dbReference type="GO" id="GO:0003924">
    <property type="term" value="F:GTPase activity"/>
    <property type="evidence" value="ECO:0007669"/>
    <property type="project" value="UniProtKB-UniRule"/>
</dbReference>
<dbReference type="GO" id="GO:0005047">
    <property type="term" value="F:signal recognition particle binding"/>
    <property type="evidence" value="ECO:0007669"/>
    <property type="project" value="TreeGrafter"/>
</dbReference>
<keyword evidence="11" id="KW-1006">Bacterial flagellum protein export</keyword>
<dbReference type="OrthoDB" id="9778554at2"/>
<evidence type="ECO:0000313" key="18">
    <source>
        <dbReference type="Proteomes" id="UP000198908"/>
    </source>
</evidence>
<keyword evidence="17" id="KW-0282">Flagellum</keyword>
<evidence type="ECO:0000256" key="2">
    <source>
        <dbReference type="ARBA" id="ARBA00008531"/>
    </source>
</evidence>
<evidence type="ECO:0000256" key="7">
    <source>
        <dbReference type="ARBA" id="ARBA00022795"/>
    </source>
</evidence>
<dbReference type="CDD" id="cd17873">
    <property type="entry name" value="FlhF"/>
    <property type="match status" value="1"/>
</dbReference>
<dbReference type="InterPro" id="IPR047040">
    <property type="entry name" value="FlhF__GTPase_dom"/>
</dbReference>
<dbReference type="Gene3D" id="1.20.120.1380">
    <property type="entry name" value="Flagellar FlhF biosynthesis protein, N domain"/>
    <property type="match status" value="1"/>
</dbReference>
<evidence type="ECO:0000256" key="11">
    <source>
        <dbReference type="ARBA" id="ARBA00023225"/>
    </source>
</evidence>
<feature type="domain" description="SRP54-type proteins GTP-binding" evidence="16">
    <location>
        <begin position="458"/>
        <end position="654"/>
    </location>
</feature>
<dbReference type="SMART" id="SM00962">
    <property type="entry name" value="SRP54"/>
    <property type="match status" value="1"/>
</dbReference>
<dbReference type="GO" id="GO:0044781">
    <property type="term" value="P:bacterial-type flagellum organization"/>
    <property type="evidence" value="ECO:0007669"/>
    <property type="project" value="UniProtKB-UniRule"/>
</dbReference>
<evidence type="ECO:0000259" key="16">
    <source>
        <dbReference type="SMART" id="SM00962"/>
    </source>
</evidence>
<evidence type="ECO:0000256" key="1">
    <source>
        <dbReference type="ARBA" id="ARBA00004413"/>
    </source>
</evidence>
<feature type="compositionally biased region" description="Low complexity" evidence="14">
    <location>
        <begin position="150"/>
        <end position="194"/>
    </location>
</feature>
<dbReference type="AlphaFoldDB" id="A0A1G6T346"/>